<evidence type="ECO:0000259" key="8">
    <source>
        <dbReference type="PROSITE" id="PS50928"/>
    </source>
</evidence>
<feature type="domain" description="ABC transmembrane type-1" evidence="8">
    <location>
        <begin position="71"/>
        <end position="261"/>
    </location>
</feature>
<dbReference type="PANTHER" id="PTHR43744:SF9">
    <property type="entry name" value="POLYGALACTURONAN_RHAMNOGALACTURONAN TRANSPORT SYSTEM PERMEASE PROTEIN YTCP"/>
    <property type="match status" value="1"/>
</dbReference>
<comment type="similarity">
    <text evidence="7">Belongs to the binding-protein-dependent transport system permease family.</text>
</comment>
<evidence type="ECO:0000256" key="2">
    <source>
        <dbReference type="ARBA" id="ARBA00022448"/>
    </source>
</evidence>
<gene>
    <name evidence="9" type="ORF">IAB51_00300</name>
</gene>
<evidence type="ECO:0000256" key="3">
    <source>
        <dbReference type="ARBA" id="ARBA00022475"/>
    </source>
</evidence>
<accession>A0A9D1FKN6</accession>
<evidence type="ECO:0000313" key="9">
    <source>
        <dbReference type="EMBL" id="HIS75228.1"/>
    </source>
</evidence>
<evidence type="ECO:0000256" key="7">
    <source>
        <dbReference type="RuleBase" id="RU363032"/>
    </source>
</evidence>
<proteinExistence type="inferred from homology"/>
<evidence type="ECO:0000256" key="4">
    <source>
        <dbReference type="ARBA" id="ARBA00022692"/>
    </source>
</evidence>
<feature type="transmembrane region" description="Helical" evidence="7">
    <location>
        <begin position="140"/>
        <end position="164"/>
    </location>
</feature>
<dbReference type="InterPro" id="IPR000515">
    <property type="entry name" value="MetI-like"/>
</dbReference>
<keyword evidence="5 7" id="KW-1133">Transmembrane helix</keyword>
<sequence length="296" mass="32932">MQIKTTPARRVFMVCNYVILTITAACCLLPFINLLAVSFSESSAVAAGDVTFWPVGFTLDSYKFVASSDKFLRAFVISIIRVILGVAVNMLMMVITAYPLSRDNKQLAGRNIYAWFFVITMLVGGGLIPTYLVIVKTGLINSIWALILPGALPVYNMVILLNFFRELPKELEEAARIDGASFWSVLWKIILPVSKPALATVGLFCIVSHWNSWFDGLIYMNTPRMYPLQSYLQTMIMNPEQMLQAAGSDYTKLLAMVNARTSRAAQLFLGALPILCVYPFLQKYFTTGLVMGSVKG</sequence>
<comment type="subcellular location">
    <subcellularLocation>
        <location evidence="1 7">Cell membrane</location>
        <topology evidence="1 7">Multi-pass membrane protein</topology>
    </subcellularLocation>
</comment>
<evidence type="ECO:0000256" key="6">
    <source>
        <dbReference type="ARBA" id="ARBA00023136"/>
    </source>
</evidence>
<evidence type="ECO:0000313" key="10">
    <source>
        <dbReference type="Proteomes" id="UP000824002"/>
    </source>
</evidence>
<evidence type="ECO:0000256" key="5">
    <source>
        <dbReference type="ARBA" id="ARBA00022989"/>
    </source>
</evidence>
<comment type="caution">
    <text evidence="9">The sequence shown here is derived from an EMBL/GenBank/DDBJ whole genome shotgun (WGS) entry which is preliminary data.</text>
</comment>
<dbReference type="AlphaFoldDB" id="A0A9D1FKN6"/>
<dbReference type="InterPro" id="IPR035906">
    <property type="entry name" value="MetI-like_sf"/>
</dbReference>
<dbReference type="GO" id="GO:0055085">
    <property type="term" value="P:transmembrane transport"/>
    <property type="evidence" value="ECO:0007669"/>
    <property type="project" value="InterPro"/>
</dbReference>
<dbReference type="PANTHER" id="PTHR43744">
    <property type="entry name" value="ABC TRANSPORTER PERMEASE PROTEIN MG189-RELATED-RELATED"/>
    <property type="match status" value="1"/>
</dbReference>
<dbReference type="Gene3D" id="1.10.3720.10">
    <property type="entry name" value="MetI-like"/>
    <property type="match status" value="1"/>
</dbReference>
<reference evidence="9" key="2">
    <citation type="journal article" date="2021" name="PeerJ">
        <title>Extensive microbial diversity within the chicken gut microbiome revealed by metagenomics and culture.</title>
        <authorList>
            <person name="Gilroy R."/>
            <person name="Ravi A."/>
            <person name="Getino M."/>
            <person name="Pursley I."/>
            <person name="Horton D.L."/>
            <person name="Alikhan N.F."/>
            <person name="Baker D."/>
            <person name="Gharbi K."/>
            <person name="Hall N."/>
            <person name="Watson M."/>
            <person name="Adriaenssens E.M."/>
            <person name="Foster-Nyarko E."/>
            <person name="Jarju S."/>
            <person name="Secka A."/>
            <person name="Antonio M."/>
            <person name="Oren A."/>
            <person name="Chaudhuri R.R."/>
            <person name="La Ragione R."/>
            <person name="Hildebrand F."/>
            <person name="Pallen M.J."/>
        </authorList>
    </citation>
    <scope>NUCLEOTIDE SEQUENCE</scope>
    <source>
        <strain evidence="9">CHK199-13235</strain>
    </source>
</reference>
<dbReference type="CDD" id="cd06261">
    <property type="entry name" value="TM_PBP2"/>
    <property type="match status" value="1"/>
</dbReference>
<feature type="transmembrane region" description="Helical" evidence="7">
    <location>
        <begin position="112"/>
        <end position="134"/>
    </location>
</feature>
<feature type="transmembrane region" description="Helical" evidence="7">
    <location>
        <begin position="71"/>
        <end position="100"/>
    </location>
</feature>
<keyword evidence="2 7" id="KW-0813">Transport</keyword>
<keyword evidence="4 7" id="KW-0812">Transmembrane</keyword>
<dbReference type="GO" id="GO:0005886">
    <property type="term" value="C:plasma membrane"/>
    <property type="evidence" value="ECO:0007669"/>
    <property type="project" value="UniProtKB-SubCell"/>
</dbReference>
<evidence type="ECO:0000256" key="1">
    <source>
        <dbReference type="ARBA" id="ARBA00004651"/>
    </source>
</evidence>
<dbReference type="SUPFAM" id="SSF161098">
    <property type="entry name" value="MetI-like"/>
    <property type="match status" value="1"/>
</dbReference>
<dbReference type="Pfam" id="PF00528">
    <property type="entry name" value="BPD_transp_1"/>
    <property type="match status" value="1"/>
</dbReference>
<protein>
    <submittedName>
        <fullName evidence="9">Carbohydrate ABC transporter permease</fullName>
    </submittedName>
</protein>
<dbReference type="PROSITE" id="PS51257">
    <property type="entry name" value="PROKAR_LIPOPROTEIN"/>
    <property type="match status" value="1"/>
</dbReference>
<name>A0A9D1FKN6_9FIRM</name>
<feature type="transmembrane region" description="Helical" evidence="7">
    <location>
        <begin position="264"/>
        <end position="281"/>
    </location>
</feature>
<feature type="transmembrane region" description="Helical" evidence="7">
    <location>
        <begin position="185"/>
        <end position="210"/>
    </location>
</feature>
<dbReference type="Proteomes" id="UP000824002">
    <property type="component" value="Unassembled WGS sequence"/>
</dbReference>
<reference evidence="9" key="1">
    <citation type="submission" date="2020-10" db="EMBL/GenBank/DDBJ databases">
        <authorList>
            <person name="Gilroy R."/>
        </authorList>
    </citation>
    <scope>NUCLEOTIDE SEQUENCE</scope>
    <source>
        <strain evidence="9">CHK199-13235</strain>
    </source>
</reference>
<organism evidence="9 10">
    <name type="scientific">Candidatus Merdivicinus excrementipullorum</name>
    <dbReference type="NCBI Taxonomy" id="2840867"/>
    <lineage>
        <taxon>Bacteria</taxon>
        <taxon>Bacillati</taxon>
        <taxon>Bacillota</taxon>
        <taxon>Clostridia</taxon>
        <taxon>Eubacteriales</taxon>
        <taxon>Oscillospiraceae</taxon>
        <taxon>Oscillospiraceae incertae sedis</taxon>
        <taxon>Candidatus Merdivicinus</taxon>
    </lineage>
</organism>
<keyword evidence="3" id="KW-1003">Cell membrane</keyword>
<keyword evidence="6 7" id="KW-0472">Membrane</keyword>
<dbReference type="PROSITE" id="PS50928">
    <property type="entry name" value="ABC_TM1"/>
    <property type="match status" value="1"/>
</dbReference>
<dbReference type="EMBL" id="DVJP01000003">
    <property type="protein sequence ID" value="HIS75228.1"/>
    <property type="molecule type" value="Genomic_DNA"/>
</dbReference>